<dbReference type="InParanoid" id="A0A067QVJ4"/>
<gene>
    <name evidence="1" type="ORF">L798_12923</name>
</gene>
<evidence type="ECO:0000313" key="1">
    <source>
        <dbReference type="EMBL" id="KDR13166.1"/>
    </source>
</evidence>
<dbReference type="Proteomes" id="UP000027135">
    <property type="component" value="Unassembled WGS sequence"/>
</dbReference>
<dbReference type="AlphaFoldDB" id="A0A067QVJ4"/>
<dbReference type="STRING" id="136037.A0A067QVJ4"/>
<evidence type="ECO:0000313" key="2">
    <source>
        <dbReference type="Proteomes" id="UP000027135"/>
    </source>
</evidence>
<protein>
    <submittedName>
        <fullName evidence="1">Uncharacterized protein</fullName>
    </submittedName>
</protein>
<keyword evidence="2" id="KW-1185">Reference proteome</keyword>
<reference evidence="1 2" key="1">
    <citation type="journal article" date="2014" name="Nat. Commun.">
        <title>Molecular traces of alternative social organization in a termite genome.</title>
        <authorList>
            <person name="Terrapon N."/>
            <person name="Li C."/>
            <person name="Robertson H.M."/>
            <person name="Ji L."/>
            <person name="Meng X."/>
            <person name="Booth W."/>
            <person name="Chen Z."/>
            <person name="Childers C.P."/>
            <person name="Glastad K.M."/>
            <person name="Gokhale K."/>
            <person name="Gowin J."/>
            <person name="Gronenberg W."/>
            <person name="Hermansen R.A."/>
            <person name="Hu H."/>
            <person name="Hunt B.G."/>
            <person name="Huylmans A.K."/>
            <person name="Khalil S.M."/>
            <person name="Mitchell R.D."/>
            <person name="Munoz-Torres M.C."/>
            <person name="Mustard J.A."/>
            <person name="Pan H."/>
            <person name="Reese J.T."/>
            <person name="Scharf M.E."/>
            <person name="Sun F."/>
            <person name="Vogel H."/>
            <person name="Xiao J."/>
            <person name="Yang W."/>
            <person name="Yang Z."/>
            <person name="Yang Z."/>
            <person name="Zhou J."/>
            <person name="Zhu J."/>
            <person name="Brent C.S."/>
            <person name="Elsik C.G."/>
            <person name="Goodisman M.A."/>
            <person name="Liberles D.A."/>
            <person name="Roe R.M."/>
            <person name="Vargo E.L."/>
            <person name="Vilcinskas A."/>
            <person name="Wang J."/>
            <person name="Bornberg-Bauer E."/>
            <person name="Korb J."/>
            <person name="Zhang G."/>
            <person name="Liebig J."/>
        </authorList>
    </citation>
    <scope>NUCLEOTIDE SEQUENCE [LARGE SCALE GENOMIC DNA]</scope>
    <source>
        <tissue evidence="1">Whole organism</tissue>
    </source>
</reference>
<dbReference type="EMBL" id="KK852964">
    <property type="protein sequence ID" value="KDR13166.1"/>
    <property type="molecule type" value="Genomic_DNA"/>
</dbReference>
<accession>A0A067QVJ4</accession>
<name>A0A067QVJ4_ZOONE</name>
<proteinExistence type="predicted"/>
<sequence length="104" mass="11042">MADGVCAEGTANSVKDSVAKQTVDLLSISRKDCLNSNTLKSSFYIHGDSGELCSSFRIDGVVGLGVRASAMLCGASSEFCTNNGDNCRKKRCADRYDSSESSDR</sequence>
<organism evidence="1 2">
    <name type="scientific">Zootermopsis nevadensis</name>
    <name type="common">Dampwood termite</name>
    <dbReference type="NCBI Taxonomy" id="136037"/>
    <lineage>
        <taxon>Eukaryota</taxon>
        <taxon>Metazoa</taxon>
        <taxon>Ecdysozoa</taxon>
        <taxon>Arthropoda</taxon>
        <taxon>Hexapoda</taxon>
        <taxon>Insecta</taxon>
        <taxon>Pterygota</taxon>
        <taxon>Neoptera</taxon>
        <taxon>Polyneoptera</taxon>
        <taxon>Dictyoptera</taxon>
        <taxon>Blattodea</taxon>
        <taxon>Blattoidea</taxon>
        <taxon>Termitoidae</taxon>
        <taxon>Termopsidae</taxon>
        <taxon>Zootermopsis</taxon>
    </lineage>
</organism>